<keyword evidence="2" id="KW-1185">Reference proteome</keyword>
<name>A0ABZ2TUQ6_9FLAO</name>
<dbReference type="EMBL" id="CP150496">
    <property type="protein sequence ID" value="WYW56768.1"/>
    <property type="molecule type" value="Genomic_DNA"/>
</dbReference>
<evidence type="ECO:0000313" key="1">
    <source>
        <dbReference type="EMBL" id="WYW56768.1"/>
    </source>
</evidence>
<dbReference type="Proteomes" id="UP001491088">
    <property type="component" value="Chromosome"/>
</dbReference>
<reference evidence="1 2" key="1">
    <citation type="submission" date="2024-03" db="EMBL/GenBank/DDBJ databases">
        <authorList>
            <person name="Cao K."/>
        </authorList>
    </citation>
    <scope>NUCLEOTIDE SEQUENCE [LARGE SCALE GENOMIC DNA]</scope>
    <source>
        <strain evidence="1 2">MCCC 1K00696</strain>
    </source>
</reference>
<dbReference type="RefSeq" id="WP_340934793.1">
    <property type="nucleotide sequence ID" value="NZ_CP150496.1"/>
</dbReference>
<sequence>MKNNFVKKIDKAIISQMLEDNSSLLDSELETFDYNINEIEEFSQKMFKRQSFFIKGYINKQNDVQLLEKATKLLHKAIESHIEKPVSYLKNLINNNEFQIQYRNLENLTIEEIKDIIKDQNLLEILEKLNDE</sequence>
<gene>
    <name evidence="1" type="ORF">WG950_05800</name>
</gene>
<evidence type="ECO:0000313" key="2">
    <source>
        <dbReference type="Proteomes" id="UP001491088"/>
    </source>
</evidence>
<protein>
    <submittedName>
        <fullName evidence="1">Uncharacterized protein</fullName>
    </submittedName>
</protein>
<proteinExistence type="predicted"/>
<organism evidence="1 2">
    <name type="scientific">Polaribacter marinaquae</name>
    <dbReference type="NCBI Taxonomy" id="1642819"/>
    <lineage>
        <taxon>Bacteria</taxon>
        <taxon>Pseudomonadati</taxon>
        <taxon>Bacteroidota</taxon>
        <taxon>Flavobacteriia</taxon>
        <taxon>Flavobacteriales</taxon>
        <taxon>Flavobacteriaceae</taxon>
    </lineage>
</organism>
<accession>A0ABZ2TUQ6</accession>